<name>A0ABQ9H5I9_9NEOP</name>
<protein>
    <submittedName>
        <fullName evidence="2">Uncharacterized protein</fullName>
    </submittedName>
</protein>
<organism evidence="2 3">
    <name type="scientific">Dryococelus australis</name>
    <dbReference type="NCBI Taxonomy" id="614101"/>
    <lineage>
        <taxon>Eukaryota</taxon>
        <taxon>Metazoa</taxon>
        <taxon>Ecdysozoa</taxon>
        <taxon>Arthropoda</taxon>
        <taxon>Hexapoda</taxon>
        <taxon>Insecta</taxon>
        <taxon>Pterygota</taxon>
        <taxon>Neoptera</taxon>
        <taxon>Polyneoptera</taxon>
        <taxon>Phasmatodea</taxon>
        <taxon>Verophasmatodea</taxon>
        <taxon>Anareolatae</taxon>
        <taxon>Phasmatidae</taxon>
        <taxon>Eurycanthinae</taxon>
        <taxon>Dryococelus</taxon>
    </lineage>
</organism>
<gene>
    <name evidence="2" type="ORF">PR048_020167</name>
</gene>
<sequence length="650" mass="74057">MDDYLHGYILEADLEYPLKLHKLHNDLPFCPENKVVQKTHQSKILTTLYKKIVELPQDTSVLLGVQVKTEKEPMALNKIIDRCIWKVGNLLKFDVHSSLCNGHVYELCVNFRPNTDRIAENLAMMIMGFCTNELGTHGLGFIEPLMTTPPPAHEQAKVKRPADEECDNEDVPSEPPPPLSPSSSSSSELDGDNRGDGDVILRTQSDNDDGCCYYDSDEILQTISDNDDGGNYDGDVDLRTVSGENVGDMDLQTVSRRPETMSDSLLEDIESFNVVTEVGENDPLLCDLDQNVQNVFIVLDDLREHHLRQELIGLAEGYNNFISPCYEHRSCTLQNGIRRKKEFLKLHAIHGCINLDDEQRSALQVGWCAFLHLLETHMYRLSIPPEFLFDHLFHSCNQREAQFLDELVKLIHVDHGPVGVIETAVHEIWHNRNSAGYDLNSPNIRIIKHCTIGLIYPGLAIIIPEGYLGKIRECLHKDRLIVIQENMEVIPTVGIKMNRTNHIVPTKSHGKRDFGLSSAEEFATTHDLFSFDLLEFSLLDDVIIEDCDTTFFAYWVVVFSWRSKPFEVVLFSGIKTADMSGFISSDRHQSNSANIYIEDFRGFVREDFLELVYQRLRRHYIMANVICYISSSETDRIRGQLVQEQSARAR</sequence>
<evidence type="ECO:0000313" key="2">
    <source>
        <dbReference type="EMBL" id="KAJ8879559.1"/>
    </source>
</evidence>
<feature type="region of interest" description="Disordered" evidence="1">
    <location>
        <begin position="145"/>
        <end position="204"/>
    </location>
</feature>
<accession>A0ABQ9H5I9</accession>
<dbReference type="Proteomes" id="UP001159363">
    <property type="component" value="Chromosome 6"/>
</dbReference>
<evidence type="ECO:0000256" key="1">
    <source>
        <dbReference type="SAM" id="MobiDB-lite"/>
    </source>
</evidence>
<comment type="caution">
    <text evidence="2">The sequence shown here is derived from an EMBL/GenBank/DDBJ whole genome shotgun (WGS) entry which is preliminary data.</text>
</comment>
<feature type="compositionally biased region" description="Basic and acidic residues" evidence="1">
    <location>
        <begin position="154"/>
        <end position="163"/>
    </location>
</feature>
<dbReference type="EMBL" id="JARBHB010000007">
    <property type="protein sequence ID" value="KAJ8879559.1"/>
    <property type="molecule type" value="Genomic_DNA"/>
</dbReference>
<keyword evidence="3" id="KW-1185">Reference proteome</keyword>
<proteinExistence type="predicted"/>
<evidence type="ECO:0000313" key="3">
    <source>
        <dbReference type="Proteomes" id="UP001159363"/>
    </source>
</evidence>
<reference evidence="2 3" key="1">
    <citation type="submission" date="2023-02" db="EMBL/GenBank/DDBJ databases">
        <title>LHISI_Scaffold_Assembly.</title>
        <authorList>
            <person name="Stuart O.P."/>
            <person name="Cleave R."/>
            <person name="Magrath M.J.L."/>
            <person name="Mikheyev A.S."/>
        </authorList>
    </citation>
    <scope>NUCLEOTIDE SEQUENCE [LARGE SCALE GENOMIC DNA]</scope>
    <source>
        <strain evidence="2">Daus_M_001</strain>
        <tissue evidence="2">Leg muscle</tissue>
    </source>
</reference>